<accession>A0ACC2N743</accession>
<name>A0ACC2N743_9HYME</name>
<comment type="caution">
    <text evidence="1">The sequence shown here is derived from an EMBL/GenBank/DDBJ whole genome shotgun (WGS) entry which is preliminary data.</text>
</comment>
<proteinExistence type="predicted"/>
<dbReference type="EMBL" id="CM056744">
    <property type="protein sequence ID" value="KAJ8666706.1"/>
    <property type="molecule type" value="Genomic_DNA"/>
</dbReference>
<gene>
    <name evidence="1" type="ORF">QAD02_008368</name>
</gene>
<reference evidence="1" key="1">
    <citation type="submission" date="2023-04" db="EMBL/GenBank/DDBJ databases">
        <title>A chromosome-level genome assembly of the parasitoid wasp Eretmocerus hayati.</title>
        <authorList>
            <person name="Zhong Y."/>
            <person name="Liu S."/>
            <person name="Liu Y."/>
        </authorList>
    </citation>
    <scope>NUCLEOTIDE SEQUENCE</scope>
    <source>
        <strain evidence="1">ZJU_SS_LIU_2023</strain>
    </source>
</reference>
<evidence type="ECO:0000313" key="1">
    <source>
        <dbReference type="EMBL" id="KAJ8666706.1"/>
    </source>
</evidence>
<keyword evidence="2" id="KW-1185">Reference proteome</keyword>
<protein>
    <submittedName>
        <fullName evidence="1">Uncharacterized protein</fullName>
    </submittedName>
</protein>
<evidence type="ECO:0000313" key="2">
    <source>
        <dbReference type="Proteomes" id="UP001239111"/>
    </source>
</evidence>
<sequence length="150" mass="17202">MMDGGQRFLKLCVNVFPKDNASMGDDRIDILESSGDNLKLDKHNRDRSNSVQKILILAIVPLVEETYYHISILFNLVKLNGINFNFVSDLKLLLIENGQQTATSSLPCPYCYISLNGLRNREDYAECHILKTFEDLRRDTYVETMRNSPP</sequence>
<organism evidence="1 2">
    <name type="scientific">Eretmocerus hayati</name>
    <dbReference type="NCBI Taxonomy" id="131215"/>
    <lineage>
        <taxon>Eukaryota</taxon>
        <taxon>Metazoa</taxon>
        <taxon>Ecdysozoa</taxon>
        <taxon>Arthropoda</taxon>
        <taxon>Hexapoda</taxon>
        <taxon>Insecta</taxon>
        <taxon>Pterygota</taxon>
        <taxon>Neoptera</taxon>
        <taxon>Endopterygota</taxon>
        <taxon>Hymenoptera</taxon>
        <taxon>Apocrita</taxon>
        <taxon>Proctotrupomorpha</taxon>
        <taxon>Chalcidoidea</taxon>
        <taxon>Aphelinidae</taxon>
        <taxon>Aphelininae</taxon>
        <taxon>Eretmocerus</taxon>
    </lineage>
</organism>
<dbReference type="Proteomes" id="UP001239111">
    <property type="component" value="Chromosome 4"/>
</dbReference>